<accession>A0A9P5XJQ8</accession>
<dbReference type="Pfam" id="PF19327">
    <property type="entry name" value="Ap4A_phos_N"/>
    <property type="match status" value="1"/>
</dbReference>
<protein>
    <submittedName>
        <fullName evidence="4">HIT-like protein</fullName>
    </submittedName>
</protein>
<reference evidence="4" key="1">
    <citation type="submission" date="2020-11" db="EMBL/GenBank/DDBJ databases">
        <authorList>
            <consortium name="DOE Joint Genome Institute"/>
            <person name="Ahrendt S."/>
            <person name="Riley R."/>
            <person name="Andreopoulos W."/>
            <person name="Labutti K."/>
            <person name="Pangilinan J."/>
            <person name="Ruiz-Duenas F.J."/>
            <person name="Barrasa J.M."/>
            <person name="Sanchez-Garcia M."/>
            <person name="Camarero S."/>
            <person name="Miyauchi S."/>
            <person name="Serrano A."/>
            <person name="Linde D."/>
            <person name="Babiker R."/>
            <person name="Drula E."/>
            <person name="Ayuso-Fernandez I."/>
            <person name="Pacheco R."/>
            <person name="Padilla G."/>
            <person name="Ferreira P."/>
            <person name="Barriuso J."/>
            <person name="Kellner H."/>
            <person name="Castanera R."/>
            <person name="Alfaro M."/>
            <person name="Ramirez L."/>
            <person name="Pisabarro A.G."/>
            <person name="Kuo A."/>
            <person name="Tritt A."/>
            <person name="Lipzen A."/>
            <person name="He G."/>
            <person name="Yan M."/>
            <person name="Ng V."/>
            <person name="Cullen D."/>
            <person name="Martin F."/>
            <person name="Rosso M.-N."/>
            <person name="Henrissat B."/>
            <person name="Hibbett D."/>
            <person name="Martinez A.T."/>
            <person name="Grigoriev I.V."/>
        </authorList>
    </citation>
    <scope>NUCLEOTIDE SEQUENCE</scope>
    <source>
        <strain evidence="4">MF-IS2</strain>
    </source>
</reference>
<dbReference type="AlphaFoldDB" id="A0A9P5XJQ8"/>
<dbReference type="PANTHER" id="PTHR38420:SF1">
    <property type="entry name" value="PUTATIVE (AFU_ORTHOLOGUE AFUA_5G14690)-RELATED"/>
    <property type="match status" value="1"/>
</dbReference>
<dbReference type="InterPro" id="IPR019200">
    <property type="entry name" value="ATP_adenylylTrfase_C"/>
</dbReference>
<evidence type="ECO:0000313" key="5">
    <source>
        <dbReference type="Proteomes" id="UP000807342"/>
    </source>
</evidence>
<dbReference type="PANTHER" id="PTHR38420">
    <property type="entry name" value="AP-4-A PHOSPHORYLASE II"/>
    <property type="match status" value="1"/>
</dbReference>
<dbReference type="SUPFAM" id="SSF54197">
    <property type="entry name" value="HIT-like"/>
    <property type="match status" value="1"/>
</dbReference>
<dbReference type="InterPro" id="IPR045759">
    <property type="entry name" value="Ap4A_phos1/2_N"/>
</dbReference>
<organism evidence="4 5">
    <name type="scientific">Macrolepiota fuliginosa MF-IS2</name>
    <dbReference type="NCBI Taxonomy" id="1400762"/>
    <lineage>
        <taxon>Eukaryota</taxon>
        <taxon>Fungi</taxon>
        <taxon>Dikarya</taxon>
        <taxon>Basidiomycota</taxon>
        <taxon>Agaricomycotina</taxon>
        <taxon>Agaricomycetes</taxon>
        <taxon>Agaricomycetidae</taxon>
        <taxon>Agaricales</taxon>
        <taxon>Agaricineae</taxon>
        <taxon>Agaricaceae</taxon>
        <taxon>Macrolepiota</taxon>
    </lineage>
</organism>
<dbReference type="Pfam" id="PF09830">
    <property type="entry name" value="ATP_transf"/>
    <property type="match status" value="1"/>
</dbReference>
<feature type="domain" description="ATP adenylyltransferase C-terminal" evidence="2">
    <location>
        <begin position="212"/>
        <end position="330"/>
    </location>
</feature>
<evidence type="ECO:0000259" key="3">
    <source>
        <dbReference type="Pfam" id="PF19327"/>
    </source>
</evidence>
<dbReference type="Gene3D" id="3.30.428.70">
    <property type="match status" value="1"/>
</dbReference>
<evidence type="ECO:0000259" key="2">
    <source>
        <dbReference type="Pfam" id="PF09830"/>
    </source>
</evidence>
<dbReference type="GO" id="GO:0009117">
    <property type="term" value="P:nucleotide metabolic process"/>
    <property type="evidence" value="ECO:0007669"/>
    <property type="project" value="InterPro"/>
</dbReference>
<evidence type="ECO:0000256" key="1">
    <source>
        <dbReference type="SAM" id="MobiDB-lite"/>
    </source>
</evidence>
<dbReference type="Proteomes" id="UP000807342">
    <property type="component" value="Unassembled WGS sequence"/>
</dbReference>
<dbReference type="InterPro" id="IPR043171">
    <property type="entry name" value="Ap4A_phos1/2-like"/>
</dbReference>
<evidence type="ECO:0000313" key="4">
    <source>
        <dbReference type="EMBL" id="KAF9452732.1"/>
    </source>
</evidence>
<dbReference type="EMBL" id="MU151068">
    <property type="protein sequence ID" value="KAF9452732.1"/>
    <property type="molecule type" value="Genomic_DNA"/>
</dbReference>
<keyword evidence="5" id="KW-1185">Reference proteome</keyword>
<sequence length="353" mass="39208">MSPEDIILKVPNQYEKAKESGDLLFFPSTVVRHREPEVDIEFQIRVCPALQKKPQQITTPERAEPENNTVSISGAGQTSGGKASDPFEPPYNGNLYIGELKDENFGDDYVVLLNKYSVVPGHFLLVSKENKSQSSPLLPPDLVQTYKILVAARKTGKKYFAFYNCGNFSGASQSHKHVQFLPIDEGEAGPPIERLARSTNLETPSKPFTISKLPYANHVFRFSSELQYEDEEGLERTLADAFLSLLDLVVSTIRHASDYPAGKPSYNVILTLEHIHLIPRRYETYKIPETVHEVNVNSLGFAGMLLVKSDEELERVKSHGIGKILKGVALESVHEVQVAGTTDDAVTLASSHM</sequence>
<comment type="caution">
    <text evidence="4">The sequence shown here is derived from an EMBL/GenBank/DDBJ whole genome shotgun (WGS) entry which is preliminary data.</text>
</comment>
<feature type="compositionally biased region" description="Polar residues" evidence="1">
    <location>
        <begin position="66"/>
        <end position="76"/>
    </location>
</feature>
<feature type="region of interest" description="Disordered" evidence="1">
    <location>
        <begin position="53"/>
        <end position="87"/>
    </location>
</feature>
<proteinExistence type="predicted"/>
<gene>
    <name evidence="4" type="ORF">P691DRAFT_696335</name>
</gene>
<dbReference type="GO" id="GO:0003877">
    <property type="term" value="F:ATP:ADP adenylyltransferase activity"/>
    <property type="evidence" value="ECO:0007669"/>
    <property type="project" value="InterPro"/>
</dbReference>
<dbReference type="OrthoDB" id="10267950at2759"/>
<feature type="domain" description="Ap4A phosphorylase 1/2 N-terminal" evidence="3">
    <location>
        <begin position="2"/>
        <end position="195"/>
    </location>
</feature>
<dbReference type="InterPro" id="IPR036265">
    <property type="entry name" value="HIT-like_sf"/>
</dbReference>
<dbReference type="InterPro" id="IPR009163">
    <property type="entry name" value="Ap4A_phos1/2"/>
</dbReference>
<name>A0A9P5XJQ8_9AGAR</name>
<dbReference type="GO" id="GO:0005524">
    <property type="term" value="F:ATP binding"/>
    <property type="evidence" value="ECO:0007669"/>
    <property type="project" value="InterPro"/>
</dbReference>